<dbReference type="Proteomes" id="UP000275331">
    <property type="component" value="Unassembled WGS sequence"/>
</dbReference>
<evidence type="ECO:0000313" key="4">
    <source>
        <dbReference type="Proteomes" id="UP001187066"/>
    </source>
</evidence>
<accession>A0A427UWL0</accession>
<dbReference type="AlphaFoldDB" id="A0A427UWL0"/>
<dbReference type="SUPFAM" id="SSF46785">
    <property type="entry name" value="Winged helix' DNA-binding domain"/>
    <property type="match status" value="1"/>
</dbReference>
<evidence type="ECO:0000313" key="1">
    <source>
        <dbReference type="EMBL" id="MDV7024343.1"/>
    </source>
</evidence>
<dbReference type="Proteomes" id="UP001187066">
    <property type="component" value="Unassembled WGS sequence"/>
</dbReference>
<proteinExistence type="predicted"/>
<reference evidence="2 3" key="1">
    <citation type="submission" date="2018-10" db="EMBL/GenBank/DDBJ databases">
        <title>Transmission dynamics of multidrug resistant bacteria on intensive care unit surfaces.</title>
        <authorList>
            <person name="D'Souza A.W."/>
            <person name="Potter R.F."/>
            <person name="Wallace M."/>
            <person name="Shupe A."/>
            <person name="Patel S."/>
            <person name="Sun S."/>
            <person name="Gul D."/>
            <person name="Kwon J.H."/>
            <person name="Andleeb S."/>
            <person name="Burnham C.-A.D."/>
            <person name="Dantas G."/>
        </authorList>
    </citation>
    <scope>NUCLEOTIDE SEQUENCE [LARGE SCALE GENOMIC DNA]</scope>
    <source>
        <strain evidence="2 3">AS_373</strain>
    </source>
</reference>
<reference evidence="1 4" key="2">
    <citation type="submission" date="2023-10" db="EMBL/GenBank/DDBJ databases">
        <authorList>
            <person name="Dale J."/>
        </authorList>
    </citation>
    <scope>NUCLEOTIDE SEQUENCE [LARGE SCALE GENOMIC DNA]</scope>
    <source>
        <strain evidence="1 4">2023EL-00970</strain>
    </source>
</reference>
<dbReference type="EMBL" id="RHXB01000009">
    <property type="protein sequence ID" value="RSE24840.1"/>
    <property type="molecule type" value="Genomic_DNA"/>
</dbReference>
<organism evidence="2 3">
    <name type="scientific">Atlantibacter subterraneus</name>
    <dbReference type="NCBI Taxonomy" id="255519"/>
    <lineage>
        <taxon>Bacteria</taxon>
        <taxon>Pseudomonadati</taxon>
        <taxon>Pseudomonadota</taxon>
        <taxon>Gammaproteobacteria</taxon>
        <taxon>Enterobacterales</taxon>
        <taxon>Enterobacteriaceae</taxon>
        <taxon>Atlantibacter</taxon>
    </lineage>
</organism>
<evidence type="ECO:0000313" key="2">
    <source>
        <dbReference type="EMBL" id="RSE24840.1"/>
    </source>
</evidence>
<evidence type="ECO:0000313" key="3">
    <source>
        <dbReference type="Proteomes" id="UP000275331"/>
    </source>
</evidence>
<dbReference type="EMBL" id="JAWLOF010000013">
    <property type="protein sequence ID" value="MDV7024343.1"/>
    <property type="molecule type" value="Genomic_DNA"/>
</dbReference>
<comment type="caution">
    <text evidence="2">The sequence shown here is derived from an EMBL/GenBank/DDBJ whole genome shotgun (WGS) entry which is preliminary data.</text>
</comment>
<name>A0A427UWL0_9ENTR</name>
<protein>
    <submittedName>
        <fullName evidence="2">Tellurium resistance protein TerW</fullName>
    </submittedName>
</protein>
<dbReference type="RefSeq" id="WP_125295073.1">
    <property type="nucleotide sequence ID" value="NZ_CP100494.1"/>
</dbReference>
<dbReference type="GeneID" id="84666357"/>
<dbReference type="OrthoDB" id="6447072at2"/>
<keyword evidence="4" id="KW-1185">Reference proteome</keyword>
<gene>
    <name evidence="2" type="ORF">EGT71_14310</name>
    <name evidence="1" type="ORF">R4P48_16855</name>
</gene>
<sequence>MQLSTRQARVYTLATLLGPGKPVSAAKIIATLACSEPTLTRVLKELREFYSAEIKYSKANHTYQLTHAGLLDKKQLRRMNEALNVNAERKTSEPVSFVSLDKEKKKAVSLSLKMSILQKIELLALLSNITRSEAVEMIVGEYADRLIREIKAEQKAGE</sequence>
<dbReference type="InterPro" id="IPR036390">
    <property type="entry name" value="WH_DNA-bd_sf"/>
</dbReference>